<proteinExistence type="predicted"/>
<sequence>MVRTARFAAMALAFAPFAFVASAQAKADAAASDAQTLEVRYDDLNLTTNRGIALLDARIARAANEVCGSADIRDITASRIVRACKRNAISGTADARSLAIAASDTRLAMRSR</sequence>
<name>A0A7Y0BME0_9SPHN</name>
<dbReference type="InterPro" id="IPR030972">
    <property type="entry name" value="UrcA_uranyl"/>
</dbReference>
<dbReference type="AlphaFoldDB" id="A0A7Y0BME0"/>
<dbReference type="RefSeq" id="WP_169492404.1">
    <property type="nucleotide sequence ID" value="NZ_JABBGM010000002.1"/>
</dbReference>
<dbReference type="NCBIfam" id="TIGR04433">
    <property type="entry name" value="UrcA_uranyl"/>
    <property type="match status" value="1"/>
</dbReference>
<feature type="chain" id="PRO_5030670727" evidence="1">
    <location>
        <begin position="24"/>
        <end position="112"/>
    </location>
</feature>
<reference evidence="2 3" key="1">
    <citation type="submission" date="2020-04" db="EMBL/GenBank/DDBJ databases">
        <title>Novosphingobium sp. TW-4 isolated from soil.</title>
        <authorList>
            <person name="Dahal R.H."/>
            <person name="Chaudhary D.K."/>
        </authorList>
    </citation>
    <scope>NUCLEOTIDE SEQUENCE [LARGE SCALE GENOMIC DNA]</scope>
    <source>
        <strain evidence="2 3">TW-4</strain>
    </source>
</reference>
<protein>
    <submittedName>
        <fullName evidence="2">UrcA family protein</fullName>
    </submittedName>
</protein>
<comment type="caution">
    <text evidence="2">The sequence shown here is derived from an EMBL/GenBank/DDBJ whole genome shotgun (WGS) entry which is preliminary data.</text>
</comment>
<keyword evidence="3" id="KW-1185">Reference proteome</keyword>
<dbReference type="Proteomes" id="UP000583556">
    <property type="component" value="Unassembled WGS sequence"/>
</dbReference>
<organism evidence="2 3">
    <name type="scientific">Novosphingobium olei</name>
    <dbReference type="NCBI Taxonomy" id="2728851"/>
    <lineage>
        <taxon>Bacteria</taxon>
        <taxon>Pseudomonadati</taxon>
        <taxon>Pseudomonadota</taxon>
        <taxon>Alphaproteobacteria</taxon>
        <taxon>Sphingomonadales</taxon>
        <taxon>Sphingomonadaceae</taxon>
        <taxon>Novosphingobium</taxon>
    </lineage>
</organism>
<evidence type="ECO:0000313" key="2">
    <source>
        <dbReference type="EMBL" id="NML93147.1"/>
    </source>
</evidence>
<evidence type="ECO:0000313" key="3">
    <source>
        <dbReference type="Proteomes" id="UP000583556"/>
    </source>
</evidence>
<accession>A0A7Y0BME0</accession>
<gene>
    <name evidence="2" type="ORF">HHL27_05625</name>
</gene>
<feature type="signal peptide" evidence="1">
    <location>
        <begin position="1"/>
        <end position="23"/>
    </location>
</feature>
<keyword evidence="1" id="KW-0732">Signal</keyword>
<evidence type="ECO:0000256" key="1">
    <source>
        <dbReference type="SAM" id="SignalP"/>
    </source>
</evidence>
<dbReference type="EMBL" id="JABBGM010000002">
    <property type="protein sequence ID" value="NML93147.1"/>
    <property type="molecule type" value="Genomic_DNA"/>
</dbReference>